<dbReference type="Gene3D" id="3.40.50.620">
    <property type="entry name" value="HUPs"/>
    <property type="match status" value="1"/>
</dbReference>
<keyword evidence="2 4" id="KW-0274">FAD</keyword>
<evidence type="ECO:0000259" key="8">
    <source>
        <dbReference type="PROSITE" id="PS51645"/>
    </source>
</evidence>
<feature type="site" description="Electron transfer via tryptophanyl radical" evidence="5">
    <location>
        <position position="313"/>
    </location>
</feature>
<dbReference type="InterPro" id="IPR036155">
    <property type="entry name" value="Crypto/Photolyase_N_sf"/>
</dbReference>
<dbReference type="GO" id="GO:0003677">
    <property type="term" value="F:DNA binding"/>
    <property type="evidence" value="ECO:0007669"/>
    <property type="project" value="TreeGrafter"/>
</dbReference>
<feature type="compositionally biased region" description="Basic and acidic residues" evidence="7">
    <location>
        <begin position="181"/>
        <end position="191"/>
    </location>
</feature>
<feature type="binding site" evidence="4">
    <location>
        <begin position="387"/>
        <end position="389"/>
    </location>
    <ligand>
        <name>FAD</name>
        <dbReference type="ChEBI" id="CHEBI:57692"/>
    </ligand>
</feature>
<dbReference type="Pfam" id="PF00875">
    <property type="entry name" value="DNA_photolyase"/>
    <property type="match status" value="1"/>
</dbReference>
<organism evidence="9 10">
    <name type="scientific">Corynebacterium frankenforstense DSM 45800</name>
    <dbReference type="NCBI Taxonomy" id="1437875"/>
    <lineage>
        <taxon>Bacteria</taxon>
        <taxon>Bacillati</taxon>
        <taxon>Actinomycetota</taxon>
        <taxon>Actinomycetes</taxon>
        <taxon>Mycobacteriales</taxon>
        <taxon>Corynebacteriaceae</taxon>
        <taxon>Corynebacterium</taxon>
    </lineage>
</organism>
<dbReference type="KEGG" id="cfk:CFRA_10115"/>
<feature type="binding site" evidence="4">
    <location>
        <position position="229"/>
    </location>
    <ligand>
        <name>FAD</name>
        <dbReference type="ChEBI" id="CHEBI:57692"/>
    </ligand>
</feature>
<dbReference type="AlphaFoldDB" id="A0A1L7CUI9"/>
<dbReference type="GO" id="GO:0006139">
    <property type="term" value="P:nucleobase-containing compound metabolic process"/>
    <property type="evidence" value="ECO:0007669"/>
    <property type="project" value="UniProtKB-ARBA"/>
</dbReference>
<dbReference type="InterPro" id="IPR014729">
    <property type="entry name" value="Rossmann-like_a/b/a_fold"/>
</dbReference>
<evidence type="ECO:0000256" key="5">
    <source>
        <dbReference type="PIRSR" id="PIRSR602081-2"/>
    </source>
</evidence>
<evidence type="ECO:0000256" key="3">
    <source>
        <dbReference type="ARBA" id="ARBA00022991"/>
    </source>
</evidence>
<feature type="region of interest" description="Disordered" evidence="7">
    <location>
        <begin position="160"/>
        <end position="191"/>
    </location>
</feature>
<dbReference type="InterPro" id="IPR018394">
    <property type="entry name" value="DNA_photolyase_1_CS_C"/>
</dbReference>
<dbReference type="STRING" id="1437875.CFRA_10115"/>
<name>A0A1L7CUI9_9CORY</name>
<dbReference type="Gene3D" id="1.25.40.80">
    <property type="match status" value="1"/>
</dbReference>
<feature type="compositionally biased region" description="Low complexity" evidence="7">
    <location>
        <begin position="160"/>
        <end position="176"/>
    </location>
</feature>
<dbReference type="OrthoDB" id="9772484at2"/>
<dbReference type="GO" id="GO:0009416">
    <property type="term" value="P:response to light stimulus"/>
    <property type="evidence" value="ECO:0007669"/>
    <property type="project" value="TreeGrafter"/>
</dbReference>
<dbReference type="SUPFAM" id="SSF48173">
    <property type="entry name" value="Cryptochrome/photolyase FAD-binding domain"/>
    <property type="match status" value="1"/>
</dbReference>
<reference evidence="9 10" key="1">
    <citation type="submission" date="2014-08" db="EMBL/GenBank/DDBJ databases">
        <title>Complete genome sequence of Corynebacterium frankenforstense ST18(T) (=DSM 45800(T)), isolated from raw cow milk.</title>
        <authorList>
            <person name="Ruckert C."/>
            <person name="Albersmeier A."/>
            <person name="Winkler A."/>
            <person name="Lipski A."/>
            <person name="Kalinowski J."/>
        </authorList>
    </citation>
    <scope>NUCLEOTIDE SEQUENCE [LARGE SCALE GENOMIC DNA]</scope>
    <source>
        <strain evidence="9 10">ST18</strain>
    </source>
</reference>
<evidence type="ECO:0000256" key="6">
    <source>
        <dbReference type="RuleBase" id="RU004182"/>
    </source>
</evidence>
<dbReference type="GO" id="GO:0006950">
    <property type="term" value="P:response to stress"/>
    <property type="evidence" value="ECO:0007669"/>
    <property type="project" value="UniProtKB-ARBA"/>
</dbReference>
<gene>
    <name evidence="9" type="ORF">CFRA_10115</name>
</gene>
<dbReference type="GO" id="GO:0003904">
    <property type="term" value="F:deoxyribodipyrimidine photo-lyase activity"/>
    <property type="evidence" value="ECO:0007669"/>
    <property type="project" value="TreeGrafter"/>
</dbReference>
<feature type="site" description="Electron transfer via tryptophanyl radical" evidence="5">
    <location>
        <position position="374"/>
    </location>
</feature>
<feature type="binding site" evidence="4">
    <location>
        <position position="279"/>
    </location>
    <ligand>
        <name>FAD</name>
        <dbReference type="ChEBI" id="CHEBI:57692"/>
    </ligand>
</feature>
<dbReference type="GO" id="GO:0071949">
    <property type="term" value="F:FAD binding"/>
    <property type="evidence" value="ECO:0007669"/>
    <property type="project" value="TreeGrafter"/>
</dbReference>
<comment type="similarity">
    <text evidence="6">Belongs to the DNA photolyase family.</text>
</comment>
<evidence type="ECO:0000256" key="4">
    <source>
        <dbReference type="PIRSR" id="PIRSR602081-1"/>
    </source>
</evidence>
<comment type="cofactor">
    <cofactor evidence="4">
        <name>FAD</name>
        <dbReference type="ChEBI" id="CHEBI:57692"/>
    </cofactor>
    <text evidence="4">Binds 1 FAD per subunit.</text>
</comment>
<dbReference type="Gene3D" id="1.10.579.10">
    <property type="entry name" value="DNA Cyclobutane Dipyrimidine Photolyase, subunit A, domain 3"/>
    <property type="match status" value="1"/>
</dbReference>
<feature type="site" description="Electron transfer via tryptophanyl radical" evidence="5">
    <location>
        <position position="397"/>
    </location>
</feature>
<dbReference type="Proteomes" id="UP000185434">
    <property type="component" value="Chromosome"/>
</dbReference>
<dbReference type="PRINTS" id="PR00147">
    <property type="entry name" value="DNAPHOTLYASE"/>
</dbReference>
<evidence type="ECO:0000313" key="9">
    <source>
        <dbReference type="EMBL" id="APT89529.1"/>
    </source>
</evidence>
<evidence type="ECO:0000256" key="2">
    <source>
        <dbReference type="ARBA" id="ARBA00022827"/>
    </source>
</evidence>
<keyword evidence="10" id="KW-1185">Reference proteome</keyword>
<proteinExistence type="inferred from homology"/>
<sequence length="466" mass="51995">MTLVWLHDDLRLADNPALTWAAARGAVIVVHVDEPESATGVREPGEAAAWWLDQSLGKLEQRLSAHRVPLIRARGDAATLLPRLARVTGAGAATWQHRHHVPLAKHDAAVAAALRAAGLTVTEHPGHLLTEPADVTTKQGGAYRVFTPFSRRAGELIDTPGALGAPLPEPALHGPGTDIADAARRDVGNRGDVARRRDVSLERHNTPGEEAARARLAEFLRKLVEGPGYEKGHDFPAVDATSGLSAHLRFGEVSPREVWVTVAELADREPKAAGDAHAFLRQLLWRDFAWHRLHHHPDMAWVNMRSRFDDFGWEYFPADGPAEHREDLERWQTGRTGIPLVDAGMRELAETGRMHNRVRMVVGSLLTKNLGIHWRHGEEWFWQRLVDADHAANPFNWQWVAGCGDDAAPYFRIFNPVTQAERFDPDGEYVARWVPELGTDAYPEPMLDLKASRRRALAAYERIKDR</sequence>
<protein>
    <recommendedName>
        <fullName evidence="8">Photolyase/cryptochrome alpha/beta domain-containing protein</fullName>
    </recommendedName>
</protein>
<dbReference type="InterPro" id="IPR006050">
    <property type="entry name" value="DNA_photolyase_N"/>
</dbReference>
<dbReference type="PANTHER" id="PTHR11455:SF9">
    <property type="entry name" value="CRYPTOCHROME CIRCADIAN CLOCK 5 ISOFORM X1"/>
    <property type="match status" value="1"/>
</dbReference>
<keyword evidence="1 4" id="KW-0285">Flavoprotein</keyword>
<evidence type="ECO:0000256" key="1">
    <source>
        <dbReference type="ARBA" id="ARBA00022630"/>
    </source>
</evidence>
<dbReference type="InterPro" id="IPR005101">
    <property type="entry name" value="Cryptochr/Photolyase_FAD-bd"/>
</dbReference>
<feature type="domain" description="Photolyase/cryptochrome alpha/beta" evidence="8">
    <location>
        <begin position="1"/>
        <end position="129"/>
    </location>
</feature>
<feature type="binding site" evidence="4">
    <location>
        <begin position="241"/>
        <end position="245"/>
    </location>
    <ligand>
        <name>FAD</name>
        <dbReference type="ChEBI" id="CHEBI:57692"/>
    </ligand>
</feature>
<dbReference type="EMBL" id="CP009247">
    <property type="protein sequence ID" value="APT89529.1"/>
    <property type="molecule type" value="Genomic_DNA"/>
</dbReference>
<evidence type="ECO:0000313" key="10">
    <source>
        <dbReference type="Proteomes" id="UP000185434"/>
    </source>
</evidence>
<dbReference type="PANTHER" id="PTHR11455">
    <property type="entry name" value="CRYPTOCHROME"/>
    <property type="match status" value="1"/>
</dbReference>
<keyword evidence="3 6" id="KW-0157">Chromophore</keyword>
<dbReference type="SUPFAM" id="SSF52425">
    <property type="entry name" value="Cryptochrome/photolyase, N-terminal domain"/>
    <property type="match status" value="1"/>
</dbReference>
<dbReference type="InterPro" id="IPR036134">
    <property type="entry name" value="Crypto/Photolyase_FAD-like_sf"/>
</dbReference>
<dbReference type="PROSITE" id="PS00394">
    <property type="entry name" value="DNA_PHOTOLYASES_1_1"/>
    <property type="match status" value="1"/>
</dbReference>
<dbReference type="PROSITE" id="PS51645">
    <property type="entry name" value="PHR_CRY_ALPHA_BETA"/>
    <property type="match status" value="1"/>
</dbReference>
<evidence type="ECO:0000256" key="7">
    <source>
        <dbReference type="SAM" id="MobiDB-lite"/>
    </source>
</evidence>
<accession>A0A1L7CUI9</accession>
<dbReference type="Pfam" id="PF03441">
    <property type="entry name" value="FAD_binding_7"/>
    <property type="match status" value="1"/>
</dbReference>
<dbReference type="InterPro" id="IPR002081">
    <property type="entry name" value="Cryptochrome/DNA_photolyase_1"/>
</dbReference>